<dbReference type="EC" id="2.7.7.7" evidence="1"/>
<dbReference type="Gene3D" id="3.40.50.300">
    <property type="entry name" value="P-loop containing nucleotide triphosphate hydrolases"/>
    <property type="match status" value="1"/>
</dbReference>
<dbReference type="Proteomes" id="UP001467690">
    <property type="component" value="Unassembled WGS sequence"/>
</dbReference>
<dbReference type="EMBL" id="JBELOE010000200">
    <property type="protein sequence ID" value="MER2492146.1"/>
    <property type="molecule type" value="Genomic_DNA"/>
</dbReference>
<keyword evidence="4" id="KW-0548">Nucleotidyltransferase</keyword>
<keyword evidence="4" id="KW-0808">Transferase</keyword>
<dbReference type="SUPFAM" id="SSF52540">
    <property type="entry name" value="P-loop containing nucleoside triphosphate hydrolases"/>
    <property type="match status" value="1"/>
</dbReference>
<dbReference type="InterPro" id="IPR050238">
    <property type="entry name" value="DNA_Rep/Repair_Clamp_Loader"/>
</dbReference>
<dbReference type="GO" id="GO:0003887">
    <property type="term" value="F:DNA-directed DNA polymerase activity"/>
    <property type="evidence" value="ECO:0007669"/>
    <property type="project" value="UniProtKB-EC"/>
</dbReference>
<gene>
    <name evidence="4" type="primary">holB</name>
    <name evidence="4" type="ORF">ABS311_09660</name>
</gene>
<evidence type="ECO:0000256" key="1">
    <source>
        <dbReference type="ARBA" id="ARBA00012417"/>
    </source>
</evidence>
<dbReference type="PANTHER" id="PTHR11669">
    <property type="entry name" value="REPLICATION FACTOR C / DNA POLYMERASE III GAMMA-TAU SUBUNIT"/>
    <property type="match status" value="1"/>
</dbReference>
<keyword evidence="5" id="KW-1185">Reference proteome</keyword>
<dbReference type="NCBIfam" id="TIGR00678">
    <property type="entry name" value="holB"/>
    <property type="match status" value="1"/>
</dbReference>
<reference evidence="4 5" key="1">
    <citation type="submission" date="2024-06" db="EMBL/GenBank/DDBJ databases">
        <authorList>
            <person name="Chen R.Y."/>
        </authorList>
    </citation>
    <scope>NUCLEOTIDE SEQUENCE [LARGE SCALE GENOMIC DNA]</scope>
    <source>
        <strain evidence="4 5">D2</strain>
    </source>
</reference>
<dbReference type="RefSeq" id="WP_350401646.1">
    <property type="nucleotide sequence ID" value="NZ_JBELOE010000200.1"/>
</dbReference>
<evidence type="ECO:0000256" key="2">
    <source>
        <dbReference type="ARBA" id="ARBA00022932"/>
    </source>
</evidence>
<dbReference type="InterPro" id="IPR004622">
    <property type="entry name" value="DNA_pol_HolB"/>
</dbReference>
<dbReference type="Pfam" id="PF13177">
    <property type="entry name" value="DNA_pol3_delta2"/>
    <property type="match status" value="1"/>
</dbReference>
<evidence type="ECO:0000313" key="4">
    <source>
        <dbReference type="EMBL" id="MER2492146.1"/>
    </source>
</evidence>
<comment type="caution">
    <text evidence="4">The sequence shown here is derived from an EMBL/GenBank/DDBJ whole genome shotgun (WGS) entry which is preliminary data.</text>
</comment>
<accession>A0ABV1RHC2</accession>
<sequence>MNYPWLENIQKSLLHQFLQGRLHHAILLTAPEGFGKRVLVNQLAQAFLCLSAENKPCGSCKSCHLFTQQSHPDFMLVEDDNSKTIGVDLIRKLVNKSQQKSQMHGAHVFFLPDCHKMTEASANALLKTLEEPGQNKFIILTTPHPSRLLATIKSRTQEYTIKPPSAEILQPWLVAQNVALEEFEKVYPMLESSPLSALEFIKSGALQAQKAYLAQFKSFLGGQSTAYQFSASYDEDKVDKQLVWLLNALKMWLNSKLKQNGRDLELALKQVQICDMQNLVIQVRMQMLQTGMNKKLLYQAMCNKLSQILRR</sequence>
<keyword evidence="2" id="KW-0239">DNA-directed DNA polymerase</keyword>
<dbReference type="PANTHER" id="PTHR11669:SF8">
    <property type="entry name" value="DNA POLYMERASE III SUBUNIT DELTA"/>
    <property type="match status" value="1"/>
</dbReference>
<protein>
    <recommendedName>
        <fullName evidence="1">DNA-directed DNA polymerase</fullName>
        <ecNumber evidence="1">2.7.7.7</ecNumber>
    </recommendedName>
</protein>
<organism evidence="4 5">
    <name type="scientific">Catenovulum sediminis</name>
    <dbReference type="NCBI Taxonomy" id="1740262"/>
    <lineage>
        <taxon>Bacteria</taxon>
        <taxon>Pseudomonadati</taxon>
        <taxon>Pseudomonadota</taxon>
        <taxon>Gammaproteobacteria</taxon>
        <taxon>Alteromonadales</taxon>
        <taxon>Alteromonadaceae</taxon>
        <taxon>Catenovulum</taxon>
    </lineage>
</organism>
<proteinExistence type="predicted"/>
<evidence type="ECO:0000256" key="3">
    <source>
        <dbReference type="ARBA" id="ARBA00049244"/>
    </source>
</evidence>
<comment type="catalytic activity">
    <reaction evidence="3">
        <text>DNA(n) + a 2'-deoxyribonucleoside 5'-triphosphate = DNA(n+1) + diphosphate</text>
        <dbReference type="Rhea" id="RHEA:22508"/>
        <dbReference type="Rhea" id="RHEA-COMP:17339"/>
        <dbReference type="Rhea" id="RHEA-COMP:17340"/>
        <dbReference type="ChEBI" id="CHEBI:33019"/>
        <dbReference type="ChEBI" id="CHEBI:61560"/>
        <dbReference type="ChEBI" id="CHEBI:173112"/>
        <dbReference type="EC" id="2.7.7.7"/>
    </reaction>
</comment>
<dbReference type="InterPro" id="IPR027417">
    <property type="entry name" value="P-loop_NTPase"/>
</dbReference>
<evidence type="ECO:0000313" key="5">
    <source>
        <dbReference type="Proteomes" id="UP001467690"/>
    </source>
</evidence>
<name>A0ABV1RHC2_9ALTE</name>